<dbReference type="AlphaFoldDB" id="A0A6C0JVB5"/>
<proteinExistence type="predicted"/>
<organism evidence="1">
    <name type="scientific">viral metagenome</name>
    <dbReference type="NCBI Taxonomy" id="1070528"/>
    <lineage>
        <taxon>unclassified sequences</taxon>
        <taxon>metagenomes</taxon>
        <taxon>organismal metagenomes</taxon>
    </lineage>
</organism>
<reference evidence="1" key="1">
    <citation type="journal article" date="2020" name="Nature">
        <title>Giant virus diversity and host interactions through global metagenomics.</title>
        <authorList>
            <person name="Schulz F."/>
            <person name="Roux S."/>
            <person name="Paez-Espino D."/>
            <person name="Jungbluth S."/>
            <person name="Walsh D.A."/>
            <person name="Denef V.J."/>
            <person name="McMahon K.D."/>
            <person name="Konstantinidis K.T."/>
            <person name="Eloe-Fadrosh E.A."/>
            <person name="Kyrpides N.C."/>
            <person name="Woyke T."/>
        </authorList>
    </citation>
    <scope>NUCLEOTIDE SEQUENCE</scope>
    <source>
        <strain evidence="1">GVMAG-S-1063924-116</strain>
    </source>
</reference>
<dbReference type="EMBL" id="MN740698">
    <property type="protein sequence ID" value="QHU08640.1"/>
    <property type="molecule type" value="Genomic_DNA"/>
</dbReference>
<accession>A0A6C0JVB5</accession>
<name>A0A6C0JVB5_9ZZZZ</name>
<sequence>MSSFRYFLISFPTDTNPLITNVYRDDVINATYSSIYVDAEGNRSVMEDRLGPDLLKLLEEATDRTIDFPRTFYLIQCNPEDLKHKQFCTPDTSSAELDSNSEGIIVYAAQDSQKCTEFHESVCAGFFEDLNLLICKRDGWLNGVRVPSVRFLVLTNLEASDLPTIASCDRLIYLEITKRVNRDIVKSDTYIDVEINTLRCDYVDLILLSKVLNLDRVSRIQLTSRDEANIRTEIKEAYELISTIPMLQLSAGLLNLFAVCVRDFSHPCIEVEFRAAQERKDKEILERHKDLITSISFSPLCDTAAKHLSIEENVQVFDTSVSNHGVLSLNPLVTRVHLYTKGEIKKVHANCSRGGIIIDFDPPNKAKSARKVVEIE</sequence>
<protein>
    <submittedName>
        <fullName evidence="1">Uncharacterized protein</fullName>
    </submittedName>
</protein>
<evidence type="ECO:0000313" key="1">
    <source>
        <dbReference type="EMBL" id="QHU08640.1"/>
    </source>
</evidence>